<gene>
    <name evidence="2" type="ORF">CEXT_599211</name>
</gene>
<evidence type="ECO:0000256" key="1">
    <source>
        <dbReference type="SAM" id="MobiDB-lite"/>
    </source>
</evidence>
<evidence type="ECO:0000313" key="3">
    <source>
        <dbReference type="Proteomes" id="UP001054945"/>
    </source>
</evidence>
<accession>A0AAV4S649</accession>
<proteinExistence type="predicted"/>
<reference evidence="2 3" key="1">
    <citation type="submission" date="2021-06" db="EMBL/GenBank/DDBJ databases">
        <title>Caerostris extrusa draft genome.</title>
        <authorList>
            <person name="Kono N."/>
            <person name="Arakawa K."/>
        </authorList>
    </citation>
    <scope>NUCLEOTIDE SEQUENCE [LARGE SCALE GENOMIC DNA]</scope>
</reference>
<dbReference type="EMBL" id="BPLR01009114">
    <property type="protein sequence ID" value="GIY29698.1"/>
    <property type="molecule type" value="Genomic_DNA"/>
</dbReference>
<protein>
    <submittedName>
        <fullName evidence="2">Uncharacterized protein</fullName>
    </submittedName>
</protein>
<comment type="caution">
    <text evidence="2">The sequence shown here is derived from an EMBL/GenBank/DDBJ whole genome shotgun (WGS) entry which is preliminary data.</text>
</comment>
<keyword evidence="3" id="KW-1185">Reference proteome</keyword>
<evidence type="ECO:0000313" key="2">
    <source>
        <dbReference type="EMBL" id="GIY29698.1"/>
    </source>
</evidence>
<feature type="region of interest" description="Disordered" evidence="1">
    <location>
        <begin position="1"/>
        <end position="37"/>
    </location>
</feature>
<organism evidence="2 3">
    <name type="scientific">Caerostris extrusa</name>
    <name type="common">Bark spider</name>
    <name type="synonym">Caerostris bankana</name>
    <dbReference type="NCBI Taxonomy" id="172846"/>
    <lineage>
        <taxon>Eukaryota</taxon>
        <taxon>Metazoa</taxon>
        <taxon>Ecdysozoa</taxon>
        <taxon>Arthropoda</taxon>
        <taxon>Chelicerata</taxon>
        <taxon>Arachnida</taxon>
        <taxon>Araneae</taxon>
        <taxon>Araneomorphae</taxon>
        <taxon>Entelegynae</taxon>
        <taxon>Araneoidea</taxon>
        <taxon>Araneidae</taxon>
        <taxon>Caerostris</taxon>
    </lineage>
</organism>
<dbReference type="AlphaFoldDB" id="A0AAV4S649"/>
<sequence length="104" mass="12047">MFSDTSRNHCQQDVPRGLSSSTPEKIKETLKEHKRKRKKAHIYRGHHFRSSTEPRPTCFAMLFEDDIPEELCCFFLVSFGAASNGIISKELFFLFIYCVEATIL</sequence>
<feature type="compositionally biased region" description="Polar residues" evidence="1">
    <location>
        <begin position="1"/>
        <end position="11"/>
    </location>
</feature>
<dbReference type="Proteomes" id="UP001054945">
    <property type="component" value="Unassembled WGS sequence"/>
</dbReference>
<name>A0AAV4S649_CAEEX</name>